<reference evidence="2" key="1">
    <citation type="submission" date="2016-06" db="EMBL/GenBank/DDBJ databases">
        <authorList>
            <person name="Varghese N."/>
            <person name="Submissions Spin"/>
        </authorList>
    </citation>
    <scope>NUCLEOTIDE SEQUENCE [LARGE SCALE GENOMIC DNA]</scope>
    <source>
        <strain evidence="2">DSM 43817</strain>
    </source>
</reference>
<dbReference type="Gene3D" id="1.25.10.10">
    <property type="entry name" value="Leucine-rich Repeat Variant"/>
    <property type="match status" value="2"/>
</dbReference>
<name>A0A1C6RV74_9ACTN</name>
<evidence type="ECO:0000313" key="1">
    <source>
        <dbReference type="EMBL" id="SCL21131.1"/>
    </source>
</evidence>
<organism evidence="1 2">
    <name type="scientific">Micromonospora pallida</name>
    <dbReference type="NCBI Taxonomy" id="145854"/>
    <lineage>
        <taxon>Bacteria</taxon>
        <taxon>Bacillati</taxon>
        <taxon>Actinomycetota</taxon>
        <taxon>Actinomycetes</taxon>
        <taxon>Micromonosporales</taxon>
        <taxon>Micromonosporaceae</taxon>
        <taxon>Micromonospora</taxon>
    </lineage>
</organism>
<dbReference type="InterPro" id="IPR011989">
    <property type="entry name" value="ARM-like"/>
</dbReference>
<gene>
    <name evidence="1" type="ORF">GA0074692_1096</name>
</gene>
<evidence type="ECO:0008006" key="3">
    <source>
        <dbReference type="Google" id="ProtNLM"/>
    </source>
</evidence>
<evidence type="ECO:0000313" key="2">
    <source>
        <dbReference type="Proteomes" id="UP000198959"/>
    </source>
</evidence>
<dbReference type="EMBL" id="FMHW01000002">
    <property type="protein sequence ID" value="SCL21131.1"/>
    <property type="molecule type" value="Genomic_DNA"/>
</dbReference>
<accession>A0A1C6RV74</accession>
<dbReference type="AlphaFoldDB" id="A0A1C6RV74"/>
<dbReference type="Proteomes" id="UP000198959">
    <property type="component" value="Unassembled WGS sequence"/>
</dbReference>
<dbReference type="SUPFAM" id="SSF48371">
    <property type="entry name" value="ARM repeat"/>
    <property type="match status" value="1"/>
</dbReference>
<keyword evidence="2" id="KW-1185">Reference proteome</keyword>
<dbReference type="InterPro" id="IPR016024">
    <property type="entry name" value="ARM-type_fold"/>
</dbReference>
<protein>
    <recommendedName>
        <fullName evidence="3">Leucine rich repeat variant</fullName>
    </recommendedName>
</protein>
<proteinExistence type="predicted"/>
<sequence length="402" mass="44929">MLRGLARNPAASVTVLLRLVEAWPEQACEGLRRRRVLPLPVRDAMLRHPSPRVRAALAAHPHVDAVARAELLADPVWRVRLSAFGQPGQEPLPDDALMRLLAELDDPPSDMLFIREELFGELCHATGYELRLFRLAAAHPRPGVRGFAAGFLYLLDERSCQALLEDEAPEVRAAAAAAVAHRQQVMQPADLPDQHCHAFWYVLQRPLSRALVDQVLASGDTDALQVMGRNPTVPPDVVETLLRHPDPSVRQAVTGRVDLTDDQLARLAADPAVEVRTALSNHPSAPAEHAAWIDHGCDIRPGNTAFLLDRYGDFLRQAGGRLRLVTSECPACPGCWYLDMAVVRDGLEAVTLVLPSRARAEFCRLLNRLDRDVRRRTPPDSSRKLRWTGEPQPWWHQRIYQR</sequence>